<reference evidence="4" key="1">
    <citation type="submission" date="2016-06" db="EMBL/GenBank/DDBJ databases">
        <authorList>
            <person name="Varghese N."/>
            <person name="Submissions Spin"/>
        </authorList>
    </citation>
    <scope>NUCLEOTIDE SEQUENCE [LARGE SCALE GENOMIC DNA]</scope>
    <source>
        <strain evidence="4">DSM 44983</strain>
    </source>
</reference>
<protein>
    <submittedName>
        <fullName evidence="3">RHS repeat-associated core domain-containing protein</fullName>
    </submittedName>
</protein>
<evidence type="ECO:0000256" key="1">
    <source>
        <dbReference type="SAM" id="MobiDB-lite"/>
    </source>
</evidence>
<dbReference type="InterPro" id="IPR050708">
    <property type="entry name" value="T6SS_VgrG/RHS"/>
</dbReference>
<feature type="region of interest" description="Disordered" evidence="1">
    <location>
        <begin position="1347"/>
        <end position="1367"/>
    </location>
</feature>
<keyword evidence="4" id="KW-1185">Reference proteome</keyword>
<proteinExistence type="predicted"/>
<evidence type="ECO:0000313" key="3">
    <source>
        <dbReference type="EMBL" id="SCG75461.1"/>
    </source>
</evidence>
<name>A0A1C5JYP5_9ACTN</name>
<dbReference type="Proteomes" id="UP000198226">
    <property type="component" value="Chromosome I"/>
</dbReference>
<organism evidence="3 4">
    <name type="scientific">Micromonospora rifamycinica</name>
    <dbReference type="NCBI Taxonomy" id="291594"/>
    <lineage>
        <taxon>Bacteria</taxon>
        <taxon>Bacillati</taxon>
        <taxon>Actinomycetota</taxon>
        <taxon>Actinomycetes</taxon>
        <taxon>Micromonosporales</taxon>
        <taxon>Micromonosporaceae</taxon>
        <taxon>Micromonospora</taxon>
    </lineage>
</organism>
<dbReference type="PANTHER" id="PTHR32305:SF15">
    <property type="entry name" value="PROTEIN RHSA-RELATED"/>
    <property type="match status" value="1"/>
</dbReference>
<dbReference type="InterPro" id="IPR045351">
    <property type="entry name" value="DUF6531"/>
</dbReference>
<dbReference type="Gene3D" id="2.180.10.10">
    <property type="entry name" value="RHS repeat-associated core"/>
    <property type="match status" value="1"/>
</dbReference>
<gene>
    <name evidence="3" type="ORF">GA0070623_4000</name>
</gene>
<dbReference type="PANTHER" id="PTHR32305">
    <property type="match status" value="1"/>
</dbReference>
<sequence length="2032" mass="216554">MADWVTARPVAAAPQPVERAAAEAQVLERPDEAAALATARLSKKKVRISGTTSETSEFWALPDGRVEAEVHLGPVRLRDKENGGWMPVDFSLAPQADGSVVTKAHPAGLRLSGPAGEGEHDLATISTDGGTVSLGWAGRLPAPVVDGTKATYSEVRPGVDLVVEATRTGFEQFLVVKDRAAVAQVGDLALLLRGKGVSLVEDHHGGFEIRNQTGSAIGVSPQPEMWDAQVDPRSGEKMRRTAVAKTVGAAKAGRLAVTLNPDEEWLTDPATVFPVTIDPAVTLNPNYDAFVQTDYSSDQSAATELKLGTYDGGTTKARSFLSFRNLSWLSGKQVQAATLYLWNHHSYSCTARQWEAWRVDYVDTSARWTAQPTWREQRGTTSTTKGYSSSCAAGWANVSVTGVFASTANSGATSANVGLRATSETDSLGWKRFHSVEGTNDPYVTLTYQSPPTVTARATVPSTPCATGASTPYVNTTTPQLRAQTTDAEGSQVRAEFEWLTGGGTRIGGVIVGPGASGSWLAASVPAGAFSEGGTYSWRVRGNDGLVDGPWTGYCGLIIDTVAPAATPTVSSTVYPAGQWAGTAGTAGSFTFGASGVSDVAMYEYGLNVNPPNQTVNAPSLGANATVSITPTADGPQTLYVRSRDRAGNQSAIRTYTFNVGSGAVTAPKEGDITAAKTAITGVGQAAATGVTYQWRRGDADTWVNIPAGHVTVAAGGGAVTWPLPTSGGGIFPKLNWDVEATVAAADAESIARNGPLQLRGVFTGGTGGTSSPVKITFDRDQASAAEQEIGPGSANLITGNYTLSDTDASVSSYGTDLTVTRSYNTRRAAETDTANMFGPGWVSGAVVDEAESPYTSLTVYGSLVQVGLPEGDTIGFTKRTATAYDPEIGMEFLKLTYSSGSDSYSLTDEDGNTVLFTRVTGTATGKYFPTSVTVPGSNQTTTLSWERVTIDGKEIVRPTRMLAPVADGVNCATLTRGCRALTLTYATTTTATGTAESGWGDHIGRVKEIAFTAWDPDLPTPAMRTVSMTRYAYDNVGRLRATWDPRLDWNESGTLRRLRETYDYNSDGILSAITPVAEEPWQLTYTTIPGDPGKGRLHKVTRSALSAGTATQTVIYKVPTSGAGAPYDLSPAQTSRWTQPEAPTDATAVFPASQVPTGSPATGTLPSSYERATVTYLDANARQVDTATPGGHISATWYDQWGNTIRTLTAGNRARALSVSATDDAAAESTLARSYSALNIYSSDGQRLTSTLEPEHDVMLPDGIKVRGRKLTKNTYDQGAPTTGGPYNLITKQETGVRMWDANGVEADADIRTTTTAYDWALRQPTVVTVDPTGLAQTTRTAYDPITGLTTSTTTPAGGTSTTTPSTRRTVYYQATSGSGYTECDLKPEWANLPCRVQPGGQAASGPELPTTVTTYDMFNQSRLVTEKTSTGTLRTSTTSYDGAGRAYETTVAVASGLGTAVPIIRNVYDQATGRLLRVQQMVGGLATAQTIKGYDTLGRQTSYADTDGVVSTTTYDLLGRVATSTDGKATRTYTYDGGSERRGLLTSVADSQGGTFSGSYDADGNLASELWPNGVQVATETDETGTQVGLIYVKPGCAAADCTLYTESVTESAHGQWRQRTSSLSEQSYTYDQTGRLTSINDIVGSQCTTRLYGFSTSSNRTSLAEYAPAGDGSCQTTTTASSRTWTYDTADRVNTAGYVYDTLGRTKTVPAVDTANPTDGDVTVTYHSTDLVDTITQASRTTDYTLDVTGERVRSWTDNVSGTAVESVHHYDGDDDSPSWTQETPGRFTRPLSGLSATAGIYDSDSGQVDWQITSLHGDLVAALHAGDEGLSRTSETTEYGTPRNSDDIGKQRYGWLGAKQRAADTPSGMLLMGVRLYNTATGRFLQIDPVYGGSANPYEYCGADPVNCSDLDGKRAECGCSSDYGWKRPVKRWLQRAIDGSRRAYSKFSRWQLGRFATLAGRTLKKFKGSSWERKRLQYNGKRTGWRIGYDRKPHPFGRLGNRKHFQIDRWNPGIKGSHRTWRVPVFW</sequence>
<dbReference type="NCBIfam" id="NF033679">
    <property type="entry name" value="DNRLRE_dom"/>
    <property type="match status" value="1"/>
</dbReference>
<accession>A0A1C5JYP5</accession>
<dbReference type="InterPro" id="IPR022385">
    <property type="entry name" value="Rhs_assc_core"/>
</dbReference>
<feature type="compositionally biased region" description="Low complexity" evidence="1">
    <location>
        <begin position="1348"/>
        <end position="1367"/>
    </location>
</feature>
<dbReference type="EMBL" id="LT607752">
    <property type="protein sequence ID" value="SCG75461.1"/>
    <property type="molecule type" value="Genomic_DNA"/>
</dbReference>
<evidence type="ECO:0000313" key="4">
    <source>
        <dbReference type="Proteomes" id="UP000198226"/>
    </source>
</evidence>
<evidence type="ECO:0000259" key="2">
    <source>
        <dbReference type="Pfam" id="PF20148"/>
    </source>
</evidence>
<dbReference type="Pfam" id="PF20148">
    <property type="entry name" value="DUF6531"/>
    <property type="match status" value="1"/>
</dbReference>
<dbReference type="NCBIfam" id="TIGR03696">
    <property type="entry name" value="Rhs_assc_core"/>
    <property type="match status" value="1"/>
</dbReference>
<feature type="domain" description="DUF6531" evidence="2">
    <location>
        <begin position="796"/>
        <end position="844"/>
    </location>
</feature>